<dbReference type="GO" id="GO:0009306">
    <property type="term" value="P:protein secretion"/>
    <property type="evidence" value="ECO:0007669"/>
    <property type="project" value="InterPro"/>
</dbReference>
<dbReference type="EMBL" id="LQPZ01000033">
    <property type="protein sequence ID" value="ORX02113.1"/>
    <property type="molecule type" value="Genomic_DNA"/>
</dbReference>
<dbReference type="SUPFAM" id="SSF140453">
    <property type="entry name" value="EsxAB dimer-like"/>
    <property type="match status" value="1"/>
</dbReference>
<sequence length="104" mass="11098">MAEPPIDTGVRFYTAAVRGVADRFAAHGQALAAAAHRHRTGLSFDGSRAGRAHGADGDALRTELDRLGASLHRWSRAVNEIALTLRATADRYTDAESRCAARLG</sequence>
<dbReference type="OrthoDB" id="4763847at2"/>
<dbReference type="InterPro" id="IPR036689">
    <property type="entry name" value="ESAT-6-like_sf"/>
</dbReference>
<dbReference type="InterPro" id="IPR022536">
    <property type="entry name" value="EspC"/>
</dbReference>
<reference evidence="1 2" key="1">
    <citation type="submission" date="2016-01" db="EMBL/GenBank/DDBJ databases">
        <title>The new phylogeny of the genus Mycobacterium.</title>
        <authorList>
            <person name="Tarcisio F."/>
            <person name="Conor M."/>
            <person name="Antonella G."/>
            <person name="Elisabetta G."/>
            <person name="Giulia F.S."/>
            <person name="Sara T."/>
            <person name="Anna F."/>
            <person name="Clotilde B."/>
            <person name="Roberto B."/>
            <person name="Veronica D.S."/>
            <person name="Fabio R."/>
            <person name="Monica P."/>
            <person name="Olivier J."/>
            <person name="Enrico T."/>
            <person name="Nicola S."/>
        </authorList>
    </citation>
    <scope>NUCLEOTIDE SEQUENCE [LARGE SCALE GENOMIC DNA]</scope>
    <source>
        <strain evidence="1 2">DSM 44153</strain>
    </source>
</reference>
<proteinExistence type="predicted"/>
<gene>
    <name evidence="1" type="ORF">AWC30_12950</name>
</gene>
<dbReference type="Pfam" id="PF10824">
    <property type="entry name" value="T7SS_ESX_EspC"/>
    <property type="match status" value="1"/>
</dbReference>
<evidence type="ECO:0000313" key="1">
    <source>
        <dbReference type="EMBL" id="ORX02113.1"/>
    </source>
</evidence>
<name>A0A1X2EH53_9MYCO</name>
<evidence type="ECO:0008006" key="3">
    <source>
        <dbReference type="Google" id="ProtNLM"/>
    </source>
</evidence>
<dbReference type="Proteomes" id="UP000193090">
    <property type="component" value="Unassembled WGS sequence"/>
</dbReference>
<comment type="caution">
    <text evidence="1">The sequence shown here is derived from an EMBL/GenBank/DDBJ whole genome shotgun (WGS) entry which is preliminary data.</text>
</comment>
<accession>A0A1X2EH53</accession>
<evidence type="ECO:0000313" key="2">
    <source>
        <dbReference type="Proteomes" id="UP000193090"/>
    </source>
</evidence>
<dbReference type="AlphaFoldDB" id="A0A1X2EH53"/>
<dbReference type="Gene3D" id="1.10.287.1060">
    <property type="entry name" value="ESAT-6-like"/>
    <property type="match status" value="1"/>
</dbReference>
<dbReference type="RefSeq" id="WP_085110603.1">
    <property type="nucleotide sequence ID" value="NZ_JACKSN010000129.1"/>
</dbReference>
<organism evidence="1 2">
    <name type="scientific">Mycolicibacillus trivialis</name>
    <dbReference type="NCBI Taxonomy" id="1798"/>
    <lineage>
        <taxon>Bacteria</taxon>
        <taxon>Bacillati</taxon>
        <taxon>Actinomycetota</taxon>
        <taxon>Actinomycetes</taxon>
        <taxon>Mycobacteriales</taxon>
        <taxon>Mycobacteriaceae</taxon>
        <taxon>Mycolicibacillus</taxon>
    </lineage>
</organism>
<keyword evidence="2" id="KW-1185">Reference proteome</keyword>
<protein>
    <recommendedName>
        <fullName evidence="3">ESX-1 secretion-associated protein</fullName>
    </recommendedName>
</protein>
<dbReference type="STRING" id="1798.AWC30_12950"/>